<dbReference type="KEGG" id="tta:Theth_1362"/>
<dbReference type="eggNOG" id="COG1145">
    <property type="taxonomic scope" value="Bacteria"/>
</dbReference>
<sequence>MKRKIVRIDEEKCNGCGLCVTACHEGAIQMINGKAKLVNEDYCDGLGACLPVCPTGAIEIIEVERNTNTIHHEHETHVESNSQQLLPCGCPGSMEQTIQRTSVEHRQDLEQQEHPHVESQLTNWPIQFKLINPYAKFLQDSHLLIAADCVAYAYANLHQEFIKGRKTIIGCPKLDELDLYYEKFLEILKNNTIKSITVLKMEVPCCNGIAMMVKQAMLEAKTIVPYSEITISIDGKIIQD</sequence>
<evidence type="ECO:0000313" key="3">
    <source>
        <dbReference type="Proteomes" id="UP000006804"/>
    </source>
</evidence>
<reference evidence="2 3" key="1">
    <citation type="submission" date="2010-11" db="EMBL/GenBank/DDBJ databases">
        <title>The complete genome of Thermotoga thermarum DSM 5069.</title>
        <authorList>
            <consortium name="US DOE Joint Genome Institute (JGI-PGF)"/>
            <person name="Lucas S."/>
            <person name="Copeland A."/>
            <person name="Lapidus A."/>
            <person name="Bruce D."/>
            <person name="Goodwin L."/>
            <person name="Pitluck S."/>
            <person name="Kyrpides N."/>
            <person name="Mavromatis K."/>
            <person name="Ivanova N."/>
            <person name="Zeytun A."/>
            <person name="Brettin T."/>
            <person name="Detter J.C."/>
            <person name="Tapia R."/>
            <person name="Han C."/>
            <person name="Land M."/>
            <person name="Hauser L."/>
            <person name="Markowitz V."/>
            <person name="Cheng J.-F."/>
            <person name="Hugenholtz P."/>
            <person name="Woyke T."/>
            <person name="Wu D."/>
            <person name="Spring S."/>
            <person name="Schroeder M."/>
            <person name="Brambilla E."/>
            <person name="Klenk H.-P."/>
            <person name="Eisen J.A."/>
        </authorList>
    </citation>
    <scope>NUCLEOTIDE SEQUENCE [LARGE SCALE GENOMIC DNA]</scope>
    <source>
        <strain evidence="2 3">DSM 5069</strain>
    </source>
</reference>
<dbReference type="InterPro" id="IPR017896">
    <property type="entry name" value="4Fe4S_Fe-S-bd"/>
</dbReference>
<keyword evidence="3" id="KW-1185">Reference proteome</keyword>
<accession>F7YTX4</accession>
<dbReference type="SUPFAM" id="SSF54862">
    <property type="entry name" value="4Fe-4S ferredoxins"/>
    <property type="match status" value="1"/>
</dbReference>
<dbReference type="PROSITE" id="PS51379">
    <property type="entry name" value="4FE4S_FER_2"/>
    <property type="match status" value="2"/>
</dbReference>
<feature type="domain" description="4Fe-4S ferredoxin-type" evidence="1">
    <location>
        <begin position="34"/>
        <end position="63"/>
    </location>
</feature>
<dbReference type="PANTHER" id="PTHR42895:SF1">
    <property type="entry name" value="IRON-SULFUR CLUSTER PROTEIN"/>
    <property type="match status" value="1"/>
</dbReference>
<dbReference type="STRING" id="688269.Theth_1362"/>
<name>F7YTX4_9THEM</name>
<protein>
    <submittedName>
        <fullName evidence="2">4Fe-4S ferredoxin iron-sulfur binding domain protein</fullName>
    </submittedName>
</protein>
<proteinExistence type="predicted"/>
<organism evidence="2 3">
    <name type="scientific">Pseudothermotoga thermarum DSM 5069</name>
    <dbReference type="NCBI Taxonomy" id="688269"/>
    <lineage>
        <taxon>Bacteria</taxon>
        <taxon>Thermotogati</taxon>
        <taxon>Thermotogota</taxon>
        <taxon>Thermotogae</taxon>
        <taxon>Thermotogales</taxon>
        <taxon>Thermotogaceae</taxon>
        <taxon>Pseudothermotoga</taxon>
    </lineage>
</organism>
<evidence type="ECO:0000313" key="2">
    <source>
        <dbReference type="EMBL" id="AEH51425.1"/>
    </source>
</evidence>
<feature type="domain" description="4Fe-4S ferredoxin-type" evidence="1">
    <location>
        <begin position="4"/>
        <end position="33"/>
    </location>
</feature>
<evidence type="ECO:0000259" key="1">
    <source>
        <dbReference type="PROSITE" id="PS51379"/>
    </source>
</evidence>
<dbReference type="Pfam" id="PF14697">
    <property type="entry name" value="Fer4_21"/>
    <property type="match status" value="1"/>
</dbReference>
<dbReference type="InterPro" id="IPR052911">
    <property type="entry name" value="Corrinoid_activation_enz"/>
</dbReference>
<dbReference type="PATRIC" id="fig|688269.3.peg.1402"/>
<dbReference type="EMBL" id="CP002351">
    <property type="protein sequence ID" value="AEH51425.1"/>
    <property type="molecule type" value="Genomic_DNA"/>
</dbReference>
<dbReference type="OrthoDB" id="9803397at2"/>
<dbReference type="RefSeq" id="WP_013932640.1">
    <property type="nucleotide sequence ID" value="NC_015707.1"/>
</dbReference>
<dbReference type="AlphaFoldDB" id="F7YTX4"/>
<dbReference type="Gene3D" id="3.30.70.20">
    <property type="match status" value="2"/>
</dbReference>
<dbReference type="Proteomes" id="UP000006804">
    <property type="component" value="Chromosome"/>
</dbReference>
<gene>
    <name evidence="2" type="ORF">Theth_1362</name>
</gene>
<dbReference type="PANTHER" id="PTHR42895">
    <property type="entry name" value="IRON-SULFUR CLUSTER-BINDING PROTEIN-RELATED"/>
    <property type="match status" value="1"/>
</dbReference>
<dbReference type="HOGENOM" id="CLU_074768_0_0_0"/>